<dbReference type="Gramene" id="VVA28234">
    <property type="protein sequence ID" value="VVA28234"/>
    <property type="gene ID" value="Prudul26B032276"/>
</dbReference>
<dbReference type="EMBL" id="CABIKO010000137">
    <property type="protein sequence ID" value="VVA28234.1"/>
    <property type="molecule type" value="Genomic_DNA"/>
</dbReference>
<protein>
    <submittedName>
        <fullName evidence="2">PREDICTED: LOW QUALITY PROTEIN heat stress mRNAion factor B-2a</fullName>
    </submittedName>
</protein>
<gene>
    <name evidence="2" type="ORF">ALMOND_2B032276</name>
</gene>
<dbReference type="InParanoid" id="A0A5E4FJ81"/>
<sequence length="189" mass="22029">MRVMLADRRSTSIRAATYGIEPSKLPKKPTLVEVISLIYQRIHVSFNLEEDDEQSPHSVENLSPSQPSIPRTLGRNKARKEKQRAKERDAKAVGDEIVSALRTLAKKTAKAKEDKRKRYEQMDQQRQEEMDERNMARNTADMTPNFKEFFEGKKRAIREQHRSRELFPNTSLPSDDYHPTFQNEDDLTI</sequence>
<feature type="compositionally biased region" description="Basic and acidic residues" evidence="1">
    <location>
        <begin position="148"/>
        <end position="165"/>
    </location>
</feature>
<evidence type="ECO:0000313" key="3">
    <source>
        <dbReference type="Proteomes" id="UP000327085"/>
    </source>
</evidence>
<accession>A0A5E4FJ81</accession>
<organism evidence="2 3">
    <name type="scientific">Prunus dulcis</name>
    <name type="common">Almond</name>
    <name type="synonym">Amygdalus dulcis</name>
    <dbReference type="NCBI Taxonomy" id="3755"/>
    <lineage>
        <taxon>Eukaryota</taxon>
        <taxon>Viridiplantae</taxon>
        <taxon>Streptophyta</taxon>
        <taxon>Embryophyta</taxon>
        <taxon>Tracheophyta</taxon>
        <taxon>Spermatophyta</taxon>
        <taxon>Magnoliopsida</taxon>
        <taxon>eudicotyledons</taxon>
        <taxon>Gunneridae</taxon>
        <taxon>Pentapetalae</taxon>
        <taxon>rosids</taxon>
        <taxon>fabids</taxon>
        <taxon>Rosales</taxon>
        <taxon>Rosaceae</taxon>
        <taxon>Amygdaloideae</taxon>
        <taxon>Amygdaleae</taxon>
        <taxon>Prunus</taxon>
    </lineage>
</organism>
<feature type="region of interest" description="Disordered" evidence="1">
    <location>
        <begin position="49"/>
        <end position="91"/>
    </location>
</feature>
<proteinExistence type="predicted"/>
<reference evidence="3" key="1">
    <citation type="journal article" date="2020" name="Plant J.">
        <title>Transposons played a major role in the diversification between the closely related almond and peach genomes: results from the almond genome sequence.</title>
        <authorList>
            <person name="Alioto T."/>
            <person name="Alexiou K.G."/>
            <person name="Bardil A."/>
            <person name="Barteri F."/>
            <person name="Castanera R."/>
            <person name="Cruz F."/>
            <person name="Dhingra A."/>
            <person name="Duval H."/>
            <person name="Fernandez I Marti A."/>
            <person name="Frias L."/>
            <person name="Galan B."/>
            <person name="Garcia J.L."/>
            <person name="Howad W."/>
            <person name="Gomez-Garrido J."/>
            <person name="Gut M."/>
            <person name="Julca I."/>
            <person name="Morata J."/>
            <person name="Puigdomenech P."/>
            <person name="Ribeca P."/>
            <person name="Rubio Cabetas M.J."/>
            <person name="Vlasova A."/>
            <person name="Wirthensohn M."/>
            <person name="Garcia-Mas J."/>
            <person name="Gabaldon T."/>
            <person name="Casacuberta J.M."/>
            <person name="Arus P."/>
        </authorList>
    </citation>
    <scope>NUCLEOTIDE SEQUENCE [LARGE SCALE GENOMIC DNA]</scope>
    <source>
        <strain evidence="3">cv. Texas</strain>
    </source>
</reference>
<feature type="compositionally biased region" description="Basic residues" evidence="1">
    <location>
        <begin position="74"/>
        <end position="83"/>
    </location>
</feature>
<evidence type="ECO:0000256" key="1">
    <source>
        <dbReference type="SAM" id="MobiDB-lite"/>
    </source>
</evidence>
<dbReference type="AlphaFoldDB" id="A0A5E4FJ81"/>
<feature type="compositionally biased region" description="Polar residues" evidence="1">
    <location>
        <begin position="56"/>
        <end position="69"/>
    </location>
</feature>
<dbReference type="Proteomes" id="UP000327085">
    <property type="component" value="Chromosome 2"/>
</dbReference>
<feature type="region of interest" description="Disordered" evidence="1">
    <location>
        <begin position="108"/>
        <end position="189"/>
    </location>
</feature>
<name>A0A5E4FJ81_PRUDU</name>
<feature type="compositionally biased region" description="Basic and acidic residues" evidence="1">
    <location>
        <begin position="110"/>
        <end position="135"/>
    </location>
</feature>
<evidence type="ECO:0000313" key="2">
    <source>
        <dbReference type="EMBL" id="VVA28234.1"/>
    </source>
</evidence>